<dbReference type="AlphaFoldDB" id="A0A841J5A8"/>
<evidence type="ECO:0000259" key="1">
    <source>
        <dbReference type="Pfam" id="PF01370"/>
    </source>
</evidence>
<evidence type="ECO:0000313" key="3">
    <source>
        <dbReference type="Proteomes" id="UP000552700"/>
    </source>
</evidence>
<feature type="domain" description="NAD-dependent epimerase/dehydratase" evidence="1">
    <location>
        <begin position="3"/>
        <end position="225"/>
    </location>
</feature>
<keyword evidence="3" id="KW-1185">Reference proteome</keyword>
<dbReference type="InterPro" id="IPR036291">
    <property type="entry name" value="NAD(P)-bd_dom_sf"/>
</dbReference>
<dbReference type="Proteomes" id="UP000552700">
    <property type="component" value="Unassembled WGS sequence"/>
</dbReference>
<dbReference type="EMBL" id="JACIJP010000002">
    <property type="protein sequence ID" value="MBB6123745.1"/>
    <property type="molecule type" value="Genomic_DNA"/>
</dbReference>
<organism evidence="2 3">
    <name type="scientific">Sphingobium subterraneum</name>
    <dbReference type="NCBI Taxonomy" id="627688"/>
    <lineage>
        <taxon>Bacteria</taxon>
        <taxon>Pseudomonadati</taxon>
        <taxon>Pseudomonadota</taxon>
        <taxon>Alphaproteobacteria</taxon>
        <taxon>Sphingomonadales</taxon>
        <taxon>Sphingomonadaceae</taxon>
        <taxon>Sphingobium</taxon>
    </lineage>
</organism>
<comment type="caution">
    <text evidence="2">The sequence shown here is derived from an EMBL/GenBank/DDBJ whole genome shotgun (WGS) entry which is preliminary data.</text>
</comment>
<dbReference type="Pfam" id="PF01370">
    <property type="entry name" value="Epimerase"/>
    <property type="match status" value="1"/>
</dbReference>
<dbReference type="Gene3D" id="3.40.50.720">
    <property type="entry name" value="NAD(P)-binding Rossmann-like Domain"/>
    <property type="match status" value="1"/>
</dbReference>
<protein>
    <submittedName>
        <fullName evidence="2">Nucleoside-diphosphate-sugar epimerase</fullName>
    </submittedName>
</protein>
<accession>A0A841J5A8</accession>
<dbReference type="SUPFAM" id="SSF51735">
    <property type="entry name" value="NAD(P)-binding Rossmann-fold domains"/>
    <property type="match status" value="1"/>
</dbReference>
<evidence type="ECO:0000313" key="2">
    <source>
        <dbReference type="EMBL" id="MBB6123745.1"/>
    </source>
</evidence>
<dbReference type="RefSeq" id="WP_184079155.1">
    <property type="nucleotide sequence ID" value="NZ_JACIJP010000002.1"/>
</dbReference>
<dbReference type="PANTHER" id="PTHR43245:SF13">
    <property type="entry name" value="UDP-D-APIOSE_UDP-D-XYLOSE SYNTHASE 2"/>
    <property type="match status" value="1"/>
</dbReference>
<proteinExistence type="predicted"/>
<dbReference type="InterPro" id="IPR050177">
    <property type="entry name" value="Lipid_A_modif_metabolic_enz"/>
</dbReference>
<name>A0A841J5A8_9SPHN</name>
<reference evidence="2 3" key="1">
    <citation type="submission" date="2020-08" db="EMBL/GenBank/DDBJ databases">
        <title>Genomic Encyclopedia of Type Strains, Phase IV (KMG-IV): sequencing the most valuable type-strain genomes for metagenomic binning, comparative biology and taxonomic classification.</title>
        <authorList>
            <person name="Goeker M."/>
        </authorList>
    </citation>
    <scope>NUCLEOTIDE SEQUENCE [LARGE SCALE GENOMIC DNA]</scope>
    <source>
        <strain evidence="2 3">DSM 102255</strain>
    </source>
</reference>
<sequence length="308" mass="33027">MKILVTGSSGFVGRQVIAQLVRQGATVVGSSRVATEIQGIEHVTADLIVPGAAAALIDRVRPTHLLHLAWNAQPGKFWTAANNLDWCGASLELIRSFHAAGGQRAVLAGSCAEYDWSGNGRLDERISPANPATLYGVAKDALRRLVLRDAEQHGHSVAWGRIFWLYGPGEAAGRLVSDVAAALRDGNEPAVSKGTQMRDFMHVADAAGAFVAALRGDYQGIFNICSGSAVAVCDVVRSLAEAMGKPEHVRFGARSAKPDEPPVLYGNVARLHDDIGFRPIFDLRDGLTNTAQWWCQKATEDENPPRDA</sequence>
<dbReference type="PANTHER" id="PTHR43245">
    <property type="entry name" value="BIFUNCTIONAL POLYMYXIN RESISTANCE PROTEIN ARNA"/>
    <property type="match status" value="1"/>
</dbReference>
<gene>
    <name evidence="2" type="ORF">FHS92_001474</name>
</gene>
<dbReference type="InterPro" id="IPR001509">
    <property type="entry name" value="Epimerase_deHydtase"/>
</dbReference>